<keyword evidence="2" id="KW-1185">Reference proteome</keyword>
<evidence type="ECO:0000313" key="2">
    <source>
        <dbReference type="Proteomes" id="UP001162992"/>
    </source>
</evidence>
<sequence length="398" mass="45461">MQARSAVSLGVSEHGTISTANGRPSALRIQGPKREWPLTLGKSIFVSFFLLSFGLLLGVVITLHMGKYLNVERFFAYKSGVSARIFSVRSEDWLWGGFPLHHNMSDEELLWRASLVPKRSGQPLKRIPKIAFMFLTRGPLPLSPLWEEFFKGHEELYSIYVHALPGYTLDAPSSSVFKARQIPSQAAQWGDISMCDAERRLLANALLDFSNKRFVLLSETCIPIYNFTTVYNYVIHSIHSFVGVFDDPGPFGRGRYTVAMEPEVKIDQWRKGSQWFEVNRKLAISIVTDNKYYPKFRDFCKPACYVDEHYIPTMLHIEFGSQLANRSLTAVDWSRGGPHPAMFGKNDITPGFLERFREDKNCIYNGHPGQICYFFARKFSPNTLEPLLMLSHDVLRLN</sequence>
<name>A0ACC2AMT4_DIPCM</name>
<proteinExistence type="predicted"/>
<dbReference type="EMBL" id="CM055111">
    <property type="protein sequence ID" value="KAJ7518835.1"/>
    <property type="molecule type" value="Genomic_DNA"/>
</dbReference>
<reference evidence="2" key="1">
    <citation type="journal article" date="2024" name="Proc. Natl. Acad. Sci. U.S.A.">
        <title>Extraordinary preservation of gene collinearity over three hundred million years revealed in homosporous lycophytes.</title>
        <authorList>
            <person name="Li C."/>
            <person name="Wickell D."/>
            <person name="Kuo L.Y."/>
            <person name="Chen X."/>
            <person name="Nie B."/>
            <person name="Liao X."/>
            <person name="Peng D."/>
            <person name="Ji J."/>
            <person name="Jenkins J."/>
            <person name="Williams M."/>
            <person name="Shu S."/>
            <person name="Plott C."/>
            <person name="Barry K."/>
            <person name="Rajasekar S."/>
            <person name="Grimwood J."/>
            <person name="Han X."/>
            <person name="Sun S."/>
            <person name="Hou Z."/>
            <person name="He W."/>
            <person name="Dai G."/>
            <person name="Sun C."/>
            <person name="Schmutz J."/>
            <person name="Leebens-Mack J.H."/>
            <person name="Li F.W."/>
            <person name="Wang L."/>
        </authorList>
    </citation>
    <scope>NUCLEOTIDE SEQUENCE [LARGE SCALE GENOMIC DNA]</scope>
    <source>
        <strain evidence="2">cv. PW_Plant_1</strain>
    </source>
</reference>
<accession>A0ACC2AMT4</accession>
<protein>
    <submittedName>
        <fullName evidence="1">Uncharacterized protein</fullName>
    </submittedName>
</protein>
<organism evidence="1 2">
    <name type="scientific">Diphasiastrum complanatum</name>
    <name type="common">Issler's clubmoss</name>
    <name type="synonym">Lycopodium complanatum</name>
    <dbReference type="NCBI Taxonomy" id="34168"/>
    <lineage>
        <taxon>Eukaryota</taxon>
        <taxon>Viridiplantae</taxon>
        <taxon>Streptophyta</taxon>
        <taxon>Embryophyta</taxon>
        <taxon>Tracheophyta</taxon>
        <taxon>Lycopodiopsida</taxon>
        <taxon>Lycopodiales</taxon>
        <taxon>Lycopodiaceae</taxon>
        <taxon>Lycopodioideae</taxon>
        <taxon>Diphasiastrum</taxon>
    </lineage>
</organism>
<gene>
    <name evidence="1" type="ORF">O6H91_20G010700</name>
</gene>
<dbReference type="Proteomes" id="UP001162992">
    <property type="component" value="Chromosome 20"/>
</dbReference>
<comment type="caution">
    <text evidence="1">The sequence shown here is derived from an EMBL/GenBank/DDBJ whole genome shotgun (WGS) entry which is preliminary data.</text>
</comment>
<evidence type="ECO:0000313" key="1">
    <source>
        <dbReference type="EMBL" id="KAJ7518835.1"/>
    </source>
</evidence>